<dbReference type="InterPro" id="IPR050266">
    <property type="entry name" value="AB_hydrolase_sf"/>
</dbReference>
<dbReference type="InterPro" id="IPR036465">
    <property type="entry name" value="vWFA_dom_sf"/>
</dbReference>
<feature type="region of interest" description="Disordered" evidence="9">
    <location>
        <begin position="63"/>
        <end position="95"/>
    </location>
</feature>
<protein>
    <recommendedName>
        <fullName evidence="2">acylglycerol lipase</fullName>
        <ecNumber evidence="2">3.1.1.23</ecNumber>
    </recommendedName>
</protein>
<dbReference type="GO" id="GO:0046464">
    <property type="term" value="P:acylglycerol catabolic process"/>
    <property type="evidence" value="ECO:0007669"/>
    <property type="project" value="TreeGrafter"/>
</dbReference>
<comment type="function">
    <text evidence="7">Lipase that preferentially hydrolysis medium-chain saturated monoacylglycerols including 2-arachidonoylglycerol. Through 2-arachidonoylglycerol degradation may regulate endocannabinoid signaling pathways. Also has a lysophosphatidyl lipase activity with a preference for lysophosphatidylglycerol among other lysophospholipids. Also able to degrade bis(monoacylglycero)phosphate (BMP) and constitutes the major enzyme for BMP catabolism. BMP, also known as lysobisphosphatidic acid, is enriched in late endosomes and lysosomes and plays a key role in the formation of intraluminal vesicles and in lipid sorting.</text>
</comment>
<dbReference type="Pfam" id="PF00023">
    <property type="entry name" value="Ank"/>
    <property type="match status" value="1"/>
</dbReference>
<gene>
    <name evidence="12" type="ORF">JXQ802_LOCUS25617</name>
    <name evidence="13" type="ORF">JXQ802_LOCUS25636</name>
    <name evidence="11" type="ORF">PYM288_LOCUS9511</name>
</gene>
<evidence type="ECO:0000256" key="5">
    <source>
        <dbReference type="ARBA" id="ARBA00046308"/>
    </source>
</evidence>
<dbReference type="InterPro" id="IPR036770">
    <property type="entry name" value="Ankyrin_rpt-contain_sf"/>
</dbReference>
<proteinExistence type="predicted"/>
<dbReference type="PANTHER" id="PTHR43798">
    <property type="entry name" value="MONOACYLGLYCEROL LIPASE"/>
    <property type="match status" value="1"/>
</dbReference>
<dbReference type="SUPFAM" id="SSF53300">
    <property type="entry name" value="vWA-like"/>
    <property type="match status" value="1"/>
</dbReference>
<dbReference type="SUPFAM" id="SSF56399">
    <property type="entry name" value="ADP-ribosylation"/>
    <property type="match status" value="1"/>
</dbReference>
<comment type="subcellular location">
    <subcellularLocation>
        <location evidence="3">Late endosome membrane</location>
        <topology evidence="3">Single-pass type II membrane protein</topology>
    </subcellularLocation>
    <subcellularLocation>
        <location evidence="4">Lysosome membrane</location>
        <topology evidence="4">Single-pass type II membrane protein</topology>
    </subcellularLocation>
    <subcellularLocation>
        <location evidence="5">Mitochondrion membrane</location>
        <topology evidence="5">Single-pass type II membrane protein</topology>
    </subcellularLocation>
</comment>
<dbReference type="Proteomes" id="UP000663870">
    <property type="component" value="Unassembled WGS sequence"/>
</dbReference>
<dbReference type="InterPro" id="IPR002110">
    <property type="entry name" value="Ankyrin_rpt"/>
</dbReference>
<evidence type="ECO:0000256" key="3">
    <source>
        <dbReference type="ARBA" id="ARBA00037797"/>
    </source>
</evidence>
<evidence type="ECO:0000259" key="10">
    <source>
        <dbReference type="Pfam" id="PF00561"/>
    </source>
</evidence>
<accession>A0A814Y777</accession>
<dbReference type="EMBL" id="CAJNOL010000870">
    <property type="protein sequence ID" value="CAF1224673.1"/>
    <property type="molecule type" value="Genomic_DNA"/>
</dbReference>
<dbReference type="Gene3D" id="1.25.40.20">
    <property type="entry name" value="Ankyrin repeat-containing domain"/>
    <property type="match status" value="1"/>
</dbReference>
<dbReference type="PRINTS" id="PR00111">
    <property type="entry name" value="ABHYDROLASE"/>
</dbReference>
<dbReference type="Gene3D" id="3.40.50.1820">
    <property type="entry name" value="alpha/beta hydrolase"/>
    <property type="match status" value="1"/>
</dbReference>
<dbReference type="EMBL" id="CAJNOL010000872">
    <property type="protein sequence ID" value="CAF1225038.1"/>
    <property type="molecule type" value="Genomic_DNA"/>
</dbReference>
<evidence type="ECO:0000313" key="14">
    <source>
        <dbReference type="Proteomes" id="UP000663870"/>
    </source>
</evidence>
<dbReference type="GO" id="GO:0047372">
    <property type="term" value="F:monoacylglycerol lipase activity"/>
    <property type="evidence" value="ECO:0007669"/>
    <property type="project" value="UniProtKB-EC"/>
</dbReference>
<dbReference type="InterPro" id="IPR029058">
    <property type="entry name" value="AB_hydrolase_fold"/>
</dbReference>
<feature type="compositionally biased region" description="Gly residues" evidence="9">
    <location>
        <begin position="915"/>
        <end position="929"/>
    </location>
</feature>
<feature type="repeat" description="ANK" evidence="8">
    <location>
        <begin position="555"/>
        <end position="587"/>
    </location>
</feature>
<feature type="region of interest" description="Disordered" evidence="9">
    <location>
        <begin position="910"/>
        <end position="956"/>
    </location>
</feature>
<dbReference type="GO" id="GO:0005765">
    <property type="term" value="C:lysosomal membrane"/>
    <property type="evidence" value="ECO:0007669"/>
    <property type="project" value="UniProtKB-SubCell"/>
</dbReference>
<dbReference type="PROSITE" id="PS50088">
    <property type="entry name" value="ANK_REPEAT"/>
    <property type="match status" value="1"/>
</dbReference>
<evidence type="ECO:0000313" key="11">
    <source>
        <dbReference type="EMBL" id="CAF0900692.1"/>
    </source>
</evidence>
<dbReference type="EMBL" id="CAJNOH010000140">
    <property type="protein sequence ID" value="CAF0900692.1"/>
    <property type="molecule type" value="Genomic_DNA"/>
</dbReference>
<reference evidence="13" key="1">
    <citation type="submission" date="2021-02" db="EMBL/GenBank/DDBJ databases">
        <authorList>
            <person name="Nowell W R."/>
        </authorList>
    </citation>
    <scope>NUCLEOTIDE SEQUENCE</scope>
</reference>
<dbReference type="Proteomes" id="UP000663854">
    <property type="component" value="Unassembled WGS sequence"/>
</dbReference>
<evidence type="ECO:0000256" key="1">
    <source>
        <dbReference type="ARBA" id="ARBA00001613"/>
    </source>
</evidence>
<evidence type="ECO:0000256" key="9">
    <source>
        <dbReference type="SAM" id="MobiDB-lite"/>
    </source>
</evidence>
<dbReference type="Pfam" id="PF00561">
    <property type="entry name" value="Abhydrolase_1"/>
    <property type="match status" value="1"/>
</dbReference>
<dbReference type="InterPro" id="IPR000073">
    <property type="entry name" value="AB_hydrolase_1"/>
</dbReference>
<dbReference type="PANTHER" id="PTHR43798:SF5">
    <property type="entry name" value="MONOACYLGLYCEROL LIPASE ABHD6"/>
    <property type="match status" value="1"/>
</dbReference>
<dbReference type="GO" id="GO:0031966">
    <property type="term" value="C:mitochondrial membrane"/>
    <property type="evidence" value="ECO:0007669"/>
    <property type="project" value="UniProtKB-SubCell"/>
</dbReference>
<evidence type="ECO:0000256" key="8">
    <source>
        <dbReference type="PROSITE-ProRule" id="PRU00023"/>
    </source>
</evidence>
<dbReference type="GO" id="GO:0031902">
    <property type="term" value="C:late endosome membrane"/>
    <property type="evidence" value="ECO:0007669"/>
    <property type="project" value="UniProtKB-SubCell"/>
</dbReference>
<evidence type="ECO:0000256" key="4">
    <source>
        <dbReference type="ARBA" id="ARBA00037874"/>
    </source>
</evidence>
<evidence type="ECO:0000313" key="13">
    <source>
        <dbReference type="EMBL" id="CAF1225038.1"/>
    </source>
</evidence>
<evidence type="ECO:0000256" key="2">
    <source>
        <dbReference type="ARBA" id="ARBA00013254"/>
    </source>
</evidence>
<feature type="domain" description="AB hydrolase-1" evidence="10">
    <location>
        <begin position="292"/>
        <end position="526"/>
    </location>
</feature>
<comment type="catalytic activity">
    <reaction evidence="1">
        <text>Hydrolyzes glycerol monoesters of long-chain fatty acids.</text>
        <dbReference type="EC" id="3.1.1.23"/>
    </reaction>
</comment>
<organism evidence="13 14">
    <name type="scientific">Rotaria sordida</name>
    <dbReference type="NCBI Taxonomy" id="392033"/>
    <lineage>
        <taxon>Eukaryota</taxon>
        <taxon>Metazoa</taxon>
        <taxon>Spiralia</taxon>
        <taxon>Gnathifera</taxon>
        <taxon>Rotifera</taxon>
        <taxon>Eurotatoria</taxon>
        <taxon>Bdelloidea</taxon>
        <taxon>Philodinida</taxon>
        <taxon>Philodinidae</taxon>
        <taxon>Rotaria</taxon>
    </lineage>
</organism>
<comment type="catalytic activity">
    <reaction evidence="6">
        <text>1-dodecanoylglycerol + H2O = dodecanoate + glycerol + H(+)</text>
        <dbReference type="Rhea" id="RHEA:44316"/>
        <dbReference type="ChEBI" id="CHEBI:15377"/>
        <dbReference type="ChEBI" id="CHEBI:15378"/>
        <dbReference type="ChEBI" id="CHEBI:17754"/>
        <dbReference type="ChEBI" id="CHEBI:18262"/>
        <dbReference type="ChEBI" id="CHEBI:75539"/>
    </reaction>
</comment>
<evidence type="ECO:0000256" key="7">
    <source>
        <dbReference type="ARBA" id="ARBA00049568"/>
    </source>
</evidence>
<name>A0A814Y777_9BILA</name>
<dbReference type="PROSITE" id="PS50297">
    <property type="entry name" value="ANK_REP_REGION"/>
    <property type="match status" value="1"/>
</dbReference>
<evidence type="ECO:0000256" key="6">
    <source>
        <dbReference type="ARBA" id="ARBA00047662"/>
    </source>
</evidence>
<dbReference type="SUPFAM" id="SSF48403">
    <property type="entry name" value="Ankyrin repeat"/>
    <property type="match status" value="1"/>
</dbReference>
<sequence length="1532" mass="175765">MNLLNIAKHLVYLTQTEYGYEHSAITTDEICASKQLFEVLRSFKDSYFSEIHTYDTLELADEYDELTDDKETDDKYEETTDQEEDSDSEADDYNENEHYDIKNHFTLEEMENIIEWVDEHPNARFTTISHRFRKIKSMKTIEKEAVHDDDLELYAIQKARELDWDTFKASKSFINTFKIENGISSRRTTEVAIKRKHNVTHSYTVQPVTSAAGRLLNKFLLVLQEREHEFGGQQKIVQSYARTKMQAWLIQLYYRFTTYQAGLVKHSLPVNQDGTAVFSYSEKGSKIDGQLTIVFVHGLSSNKETWLPIVKNIPNNYHCITVDLPAHGETVGLNEKHYSIDKFVDALKLFFDRKHLTDPMCIIGASIGGAIVSMFAVKYPSYVSMICLLAPPASEQCETDLIQQLRSGVYSALLPETPEQLYAMINTLTVKKINLPRPFLNGFLHLRLRLLEEHKKVLSSLLEYDYPHLEEYYQKLRQMDKPTLILWGRQDRVYTAEGAEYFMKLLPKAEKNVFEDCGHFMAIDKPEETAKNKVRQALDAEDAPSIEQLNEMQPNGSTALHAATFYEHRDIVKLLLDRNCPRTELNRFGRTAYEEARSPEMKQLFERADPTGRFHELDVAHAIAVYLPEENDRDPAANETQHFVQVFKTEEEIFQHTLNQQTTAMWLKFYNWFSHTFRAFIERDDFHIDQFDLLKHGDFQQFLKSNLSDPVHYQLTIRSVNEAQRRNSIEPLITLYTNELAGFYRPFNQQLTRSTNDAAKSPHLCDRFILEFYIRRHELKQRAFTGTVYRGATLPVADLTVYEHALSSDPPGVLGLKAFTSTSTDPLVALRFATRNPPTADQKNVLFVFEIQKATSTIFGIEDVSQYIHEHEVLVLPGNLFIVTKIQEDPDLHVTTIYLLVRGRGRGRAYTRGPGSRGGRGYTRGFGSRGGRRYARGRGQSFGGRRLQNERSDPMDVNDQQTVSVNFLADLDINADPKPFFVNANVTLDQHIQAQTTNLPRYLAALFTLNENSIEIGQKAKACALAAAWCRHDHILANNLLRYRRLFTLTEVLKAVMMLDAGRQLRVHEKQIKRLELNKSKPKATTLGKMKNHIDNLSRLKASTGSVSGAMVRHIQRWTRTLTRQELEYFALHMPTEPWRKLANIIHFNPSKDFPALPWFLPFCFGTPAPEETMVARCRTLTNENVNDLIKEFKIPYSHLKQFKDHLNDRSKARIAAYEEKLDTILWYYEDLQCPDVDDIIYERLENGEEISLPYGKLMERLLILRKLRDTPSETAAVGNVQDENLVQSSKNKCYSYLLSVAESQLAKIILPLESPVAVMGDASYSMDVAIRTATILASLLTTVCSAKLNFFHTGMFLPAFTPKTIDDVLTLALTTKAHGLTANAAGLVSYYDNKEIIKTFIMVTDEIENTDVHTADGTPTRFFNLFMKYRSEVYPAKLVFISFLDNQHDQGQMYTEFLTANVPDVIQFKFNGQRPDLTKIDSLLGLLSTDSSQTFNDQLEKLQNEFEQSDIESVVTNLVNKQANNSPPNEV</sequence>
<feature type="compositionally biased region" description="Acidic residues" evidence="9">
    <location>
        <begin position="63"/>
        <end position="94"/>
    </location>
</feature>
<evidence type="ECO:0000313" key="12">
    <source>
        <dbReference type="EMBL" id="CAF1224673.1"/>
    </source>
</evidence>
<comment type="caution">
    <text evidence="13">The sequence shown here is derived from an EMBL/GenBank/DDBJ whole genome shotgun (WGS) entry which is preliminary data.</text>
</comment>
<keyword evidence="8" id="KW-0040">ANK repeat</keyword>
<dbReference type="Gene3D" id="3.90.176.10">
    <property type="entry name" value="Toxin ADP-ribosyltransferase, Chain A, domain 1"/>
    <property type="match status" value="1"/>
</dbReference>
<keyword evidence="14" id="KW-1185">Reference proteome</keyword>
<dbReference type="SUPFAM" id="SSF53474">
    <property type="entry name" value="alpha/beta-Hydrolases"/>
    <property type="match status" value="1"/>
</dbReference>
<dbReference type="EC" id="3.1.1.23" evidence="2"/>